<evidence type="ECO:0000313" key="2">
    <source>
        <dbReference type="Proteomes" id="UP000798662"/>
    </source>
</evidence>
<name>A0ACC3BYX1_PYRYE</name>
<accession>A0ACC3BYX1</accession>
<keyword evidence="2" id="KW-1185">Reference proteome</keyword>
<gene>
    <name evidence="1" type="ORF">I4F81_005380</name>
</gene>
<evidence type="ECO:0000313" key="1">
    <source>
        <dbReference type="EMBL" id="KAK1862813.1"/>
    </source>
</evidence>
<reference evidence="1" key="1">
    <citation type="submission" date="2019-11" db="EMBL/GenBank/DDBJ databases">
        <title>Nori genome reveals adaptations in red seaweeds to the harsh intertidal environment.</title>
        <authorList>
            <person name="Wang D."/>
            <person name="Mao Y."/>
        </authorList>
    </citation>
    <scope>NUCLEOTIDE SEQUENCE</scope>
    <source>
        <tissue evidence="1">Gametophyte</tissue>
    </source>
</reference>
<comment type="caution">
    <text evidence="1">The sequence shown here is derived from an EMBL/GenBank/DDBJ whole genome shotgun (WGS) entry which is preliminary data.</text>
</comment>
<organism evidence="1 2">
    <name type="scientific">Pyropia yezoensis</name>
    <name type="common">Susabi-nori</name>
    <name type="synonym">Porphyra yezoensis</name>
    <dbReference type="NCBI Taxonomy" id="2788"/>
    <lineage>
        <taxon>Eukaryota</taxon>
        <taxon>Rhodophyta</taxon>
        <taxon>Bangiophyceae</taxon>
        <taxon>Bangiales</taxon>
        <taxon>Bangiaceae</taxon>
        <taxon>Pyropia</taxon>
    </lineage>
</organism>
<dbReference type="Proteomes" id="UP000798662">
    <property type="component" value="Chromosome 2"/>
</dbReference>
<protein>
    <submittedName>
        <fullName evidence="1">Uncharacterized protein</fullName>
    </submittedName>
</protein>
<sequence>MPSSAARVSPPPEPPPLHHVFPLSVVLLLKPTPPSPFPNRLSFILPAPSLHPPSPPPLPLMSFPRPPPPPINPASPISPPSIPFPPANPPRRYPLPAHPRLPPAAAIRSSTDRVALQASTSPSSPGRNGETAAAPAAAVVAAAAAPGTSRRVSFLPSTVGVPTLRFPPPGCPPARRRRPVRHLRRRGPPHGAGRRPRVRPQGVPSLLGHLLGDRHHGPGGGGVPPLPRHRLPHRGGHRGCGAAGWARRRGRPRAPPFPVGDAVFQGGTPVLHRPWVLGAPAAAAKPHRLDEGERDGGGGRSRGCGGGGGGGGRGNGGGAAEEGIVACPRCCSTTCRRCGAAAHGGGECPVPAVTASVDTTTAVWAMEAAAGACPHCGAHRVMPDGGAPSTGRCGWCQRLVLIRPAPRLRRPLRRGGRRRRRRRGEQRGAAVAAAVGSTSNGLVNYSRVSSCWFGAVGFGSSLYMGWLPGKSPCGRVVSSRSR</sequence>
<dbReference type="EMBL" id="CM020619">
    <property type="protein sequence ID" value="KAK1862813.1"/>
    <property type="molecule type" value="Genomic_DNA"/>
</dbReference>
<proteinExistence type="predicted"/>